<dbReference type="InterPro" id="IPR038533">
    <property type="entry name" value="UpxZ_sf"/>
</dbReference>
<dbReference type="Proteomes" id="UP000285343">
    <property type="component" value="Unassembled WGS sequence"/>
</dbReference>
<accession>A0A412X5F9</accession>
<dbReference type="Pfam" id="PF06603">
    <property type="entry name" value="UpxZ"/>
    <property type="match status" value="1"/>
</dbReference>
<dbReference type="Gene3D" id="1.25.40.810">
    <property type="entry name" value="UpxZ"/>
    <property type="match status" value="1"/>
</dbReference>
<evidence type="ECO:0000313" key="1">
    <source>
        <dbReference type="EMBL" id="RGV36037.1"/>
    </source>
</evidence>
<reference evidence="1 2" key="1">
    <citation type="submission" date="2018-08" db="EMBL/GenBank/DDBJ databases">
        <title>A genome reference for cultivated species of the human gut microbiota.</title>
        <authorList>
            <person name="Zou Y."/>
            <person name="Xue W."/>
            <person name="Luo G."/>
        </authorList>
    </citation>
    <scope>NUCLEOTIDE SEQUENCE [LARGE SCALE GENOMIC DNA]</scope>
    <source>
        <strain evidence="1 2">AF14-42</strain>
    </source>
</reference>
<gene>
    <name evidence="1" type="ORF">DWW14_21445</name>
</gene>
<evidence type="ECO:0000313" key="2">
    <source>
        <dbReference type="Proteomes" id="UP000285343"/>
    </source>
</evidence>
<dbReference type="AlphaFoldDB" id="A0A412X5F9"/>
<dbReference type="EMBL" id="QRZC01000042">
    <property type="protein sequence ID" value="RGV36037.1"/>
    <property type="molecule type" value="Genomic_DNA"/>
</dbReference>
<sequence>MLSKKVEKLYSLSQKLLYIGLDGTPLYADEYSRLNGEVFHLCRELYNEGCDNATIEEKALFYLSLLRGYISTFCDDGNKQSHVQSILDCCWDMLDMLPDSLLKVRLLVCCYSETYEADLAYESHRIIDSWDKSSLGSEEIEVIEELKNIEDNPYPWEYIDSDR</sequence>
<protein>
    <submittedName>
        <fullName evidence="1">Transcriptional regulator</fullName>
    </submittedName>
</protein>
<dbReference type="RefSeq" id="WP_117867148.1">
    <property type="nucleotide sequence ID" value="NZ_JARDAG010000035.1"/>
</dbReference>
<name>A0A412X5F9_BACUN</name>
<proteinExistence type="predicted"/>
<dbReference type="InterPro" id="IPR010570">
    <property type="entry name" value="UpxZ_fam"/>
</dbReference>
<comment type="caution">
    <text evidence="1">The sequence shown here is derived from an EMBL/GenBank/DDBJ whole genome shotgun (WGS) entry which is preliminary data.</text>
</comment>
<organism evidence="1 2">
    <name type="scientific">Bacteroides uniformis</name>
    <dbReference type="NCBI Taxonomy" id="820"/>
    <lineage>
        <taxon>Bacteria</taxon>
        <taxon>Pseudomonadati</taxon>
        <taxon>Bacteroidota</taxon>
        <taxon>Bacteroidia</taxon>
        <taxon>Bacteroidales</taxon>
        <taxon>Bacteroidaceae</taxon>
        <taxon>Bacteroides</taxon>
    </lineage>
</organism>